<dbReference type="InterPro" id="IPR033113">
    <property type="entry name" value="PLA2_histidine"/>
</dbReference>
<dbReference type="Pfam" id="PF00068">
    <property type="entry name" value="Phospholip_A2_1"/>
    <property type="match status" value="1"/>
</dbReference>
<evidence type="ECO:0000313" key="11">
    <source>
        <dbReference type="Proteomes" id="UP000596742"/>
    </source>
</evidence>
<keyword evidence="5" id="KW-0106">Calcium</keyword>
<feature type="disulfide bond" evidence="6">
    <location>
        <begin position="114"/>
        <end position="126"/>
    </location>
</feature>
<keyword evidence="8" id="KW-1133">Transmembrane helix</keyword>
<feature type="binding site" evidence="5">
    <location>
        <position position="87"/>
    </location>
    <ligand>
        <name>Ca(2+)</name>
        <dbReference type="ChEBI" id="CHEBI:29108"/>
    </ligand>
</feature>
<feature type="active site" evidence="4">
    <location>
        <position position="86"/>
    </location>
</feature>
<organism evidence="10 11">
    <name type="scientific">Mytilus galloprovincialis</name>
    <name type="common">Mediterranean mussel</name>
    <dbReference type="NCBI Taxonomy" id="29158"/>
    <lineage>
        <taxon>Eukaryota</taxon>
        <taxon>Metazoa</taxon>
        <taxon>Spiralia</taxon>
        <taxon>Lophotrochozoa</taxon>
        <taxon>Mollusca</taxon>
        <taxon>Bivalvia</taxon>
        <taxon>Autobranchia</taxon>
        <taxon>Pteriomorphia</taxon>
        <taxon>Mytilida</taxon>
        <taxon>Mytiloidea</taxon>
        <taxon>Mytilidae</taxon>
        <taxon>Mytilinae</taxon>
        <taxon>Mytilus</taxon>
    </lineage>
</organism>
<feature type="active site" evidence="4">
    <location>
        <position position="129"/>
    </location>
</feature>
<dbReference type="Proteomes" id="UP000596742">
    <property type="component" value="Unassembled WGS sequence"/>
</dbReference>
<evidence type="ECO:0000256" key="8">
    <source>
        <dbReference type="SAM" id="Phobius"/>
    </source>
</evidence>
<evidence type="ECO:0000259" key="9">
    <source>
        <dbReference type="SMART" id="SM00085"/>
    </source>
</evidence>
<feature type="transmembrane region" description="Helical" evidence="8">
    <location>
        <begin position="12"/>
        <end position="29"/>
    </location>
</feature>
<feature type="binding site" evidence="5">
    <location>
        <position position="66"/>
    </location>
    <ligand>
        <name>Ca(2+)</name>
        <dbReference type="ChEBI" id="CHEBI:29108"/>
    </ligand>
</feature>
<keyword evidence="8" id="KW-0472">Membrane</keyword>
<evidence type="ECO:0000256" key="1">
    <source>
        <dbReference type="ARBA" id="ARBA00004613"/>
    </source>
</evidence>
<dbReference type="GO" id="GO:0006644">
    <property type="term" value="P:phospholipid metabolic process"/>
    <property type="evidence" value="ECO:0007669"/>
    <property type="project" value="InterPro"/>
</dbReference>
<gene>
    <name evidence="10" type="ORF">MGAL_10B026751</name>
</gene>
<reference evidence="10" key="1">
    <citation type="submission" date="2018-11" db="EMBL/GenBank/DDBJ databases">
        <authorList>
            <person name="Alioto T."/>
            <person name="Alioto T."/>
        </authorList>
    </citation>
    <scope>NUCLEOTIDE SEQUENCE</scope>
</reference>
<dbReference type="GO" id="GO:0005543">
    <property type="term" value="F:phospholipid binding"/>
    <property type="evidence" value="ECO:0007669"/>
    <property type="project" value="TreeGrafter"/>
</dbReference>
<sequence length="158" mass="18323">MGQSLRFLNINEFQNIAACLLCIIMYMYIGEARTVRHTRAIWNFAYQLTHYFGAGQAFSLLDYGCFCGWYGESNPIDGVDQCCKDHDDCYGRVDACWPKTWPYAYDLQNKTVYCHDSPNSCKGRVCMCDKTFVDCLHNNTFNLDNYNINHDTHCKGRE</sequence>
<dbReference type="InterPro" id="IPR001211">
    <property type="entry name" value="PLA2"/>
</dbReference>
<keyword evidence="8" id="KW-0812">Transmembrane</keyword>
<evidence type="ECO:0000256" key="4">
    <source>
        <dbReference type="PIRSR" id="PIRSR601211-1"/>
    </source>
</evidence>
<dbReference type="Gene3D" id="1.20.90.10">
    <property type="entry name" value="Phospholipase A2 domain"/>
    <property type="match status" value="1"/>
</dbReference>
<dbReference type="EMBL" id="UYJE01003541">
    <property type="protein sequence ID" value="VDI20125.1"/>
    <property type="molecule type" value="Genomic_DNA"/>
</dbReference>
<evidence type="ECO:0000256" key="7">
    <source>
        <dbReference type="RuleBase" id="RU003654"/>
    </source>
</evidence>
<feature type="disulfide bond" evidence="6">
    <location>
        <begin position="82"/>
        <end position="135"/>
    </location>
</feature>
<feature type="disulfide bond" evidence="6">
    <location>
        <begin position="89"/>
        <end position="128"/>
    </location>
</feature>
<evidence type="ECO:0000256" key="6">
    <source>
        <dbReference type="PIRSR" id="PIRSR601211-3"/>
    </source>
</evidence>
<dbReference type="OrthoDB" id="5985583at2759"/>
<dbReference type="GO" id="GO:0016042">
    <property type="term" value="P:lipid catabolic process"/>
    <property type="evidence" value="ECO:0007669"/>
    <property type="project" value="InterPro"/>
</dbReference>
<dbReference type="PANTHER" id="PTHR11716:SF51">
    <property type="entry name" value="PHOSPHOLIPASE A2"/>
    <property type="match status" value="1"/>
</dbReference>
<dbReference type="GO" id="GO:0005576">
    <property type="term" value="C:extracellular region"/>
    <property type="evidence" value="ECO:0007669"/>
    <property type="project" value="UniProtKB-SubCell"/>
</dbReference>
<keyword evidence="2" id="KW-0964">Secreted</keyword>
<dbReference type="GO" id="GO:0050482">
    <property type="term" value="P:arachidonate secretion"/>
    <property type="evidence" value="ECO:0007669"/>
    <property type="project" value="InterPro"/>
</dbReference>
<comment type="caution">
    <text evidence="10">The sequence shown here is derived from an EMBL/GenBank/DDBJ whole genome shotgun (WGS) entry which is preliminary data.</text>
</comment>
<keyword evidence="5" id="KW-0479">Metal-binding</keyword>
<keyword evidence="10" id="KW-0378">Hydrolase</keyword>
<evidence type="ECO:0000313" key="10">
    <source>
        <dbReference type="EMBL" id="VDI20125.1"/>
    </source>
</evidence>
<feature type="binding site" evidence="5">
    <location>
        <position position="68"/>
    </location>
    <ligand>
        <name>Ca(2+)</name>
        <dbReference type="ChEBI" id="CHEBI:29108"/>
    </ligand>
</feature>
<feature type="disulfide bond" evidence="6">
    <location>
        <begin position="67"/>
        <end position="83"/>
    </location>
</feature>
<dbReference type="AlphaFoldDB" id="A0A8B6DJT5"/>
<dbReference type="PROSITE" id="PS00118">
    <property type="entry name" value="PA2_HIS"/>
    <property type="match status" value="1"/>
</dbReference>
<proteinExistence type="inferred from homology"/>
<name>A0A8B6DJT5_MYTGA</name>
<accession>A0A8B6DJT5</accession>
<dbReference type="SMART" id="SM00085">
    <property type="entry name" value="PA2c"/>
    <property type="match status" value="1"/>
</dbReference>
<feature type="disulfide bond" evidence="6">
    <location>
        <begin position="96"/>
        <end position="121"/>
    </location>
</feature>
<dbReference type="EC" id="3.1.1.4" evidence="10"/>
<keyword evidence="11" id="KW-1185">Reference proteome</keyword>
<dbReference type="CDD" id="cd00125">
    <property type="entry name" value="PLA2c"/>
    <property type="match status" value="1"/>
</dbReference>
<dbReference type="GO" id="GO:0047498">
    <property type="term" value="F:calcium-dependent phospholipase A2 activity"/>
    <property type="evidence" value="ECO:0007669"/>
    <property type="project" value="TreeGrafter"/>
</dbReference>
<comment type="subcellular location">
    <subcellularLocation>
        <location evidence="1">Secreted</location>
    </subcellularLocation>
</comment>
<dbReference type="SUPFAM" id="SSF48619">
    <property type="entry name" value="Phospholipase A2, PLA2"/>
    <property type="match status" value="1"/>
</dbReference>
<feature type="domain" description="Phospholipase A2-like central" evidence="9">
    <location>
        <begin position="40"/>
        <end position="155"/>
    </location>
</feature>
<dbReference type="PANTHER" id="PTHR11716">
    <property type="entry name" value="PHOSPHOLIPASE A2 FAMILY MEMBER"/>
    <property type="match status" value="1"/>
</dbReference>
<evidence type="ECO:0000256" key="3">
    <source>
        <dbReference type="ARBA" id="ARBA00023157"/>
    </source>
</evidence>
<dbReference type="GO" id="GO:0005509">
    <property type="term" value="F:calcium ion binding"/>
    <property type="evidence" value="ECO:0007669"/>
    <property type="project" value="InterPro"/>
</dbReference>
<dbReference type="InterPro" id="IPR036444">
    <property type="entry name" value="PLipase_A2_dom_sf"/>
</dbReference>
<evidence type="ECO:0000256" key="5">
    <source>
        <dbReference type="PIRSR" id="PIRSR601211-2"/>
    </source>
</evidence>
<comment type="cofactor">
    <cofactor evidence="5">
        <name>Ca(2+)</name>
        <dbReference type="ChEBI" id="CHEBI:29108"/>
    </cofactor>
    <text evidence="5">Binds 1 Ca(2+) ion per subunit.</text>
</comment>
<keyword evidence="3 6" id="KW-1015">Disulfide bond</keyword>
<comment type="similarity">
    <text evidence="7">Belongs to the phospholipase A2 family.</text>
</comment>
<protein>
    <submittedName>
        <fullName evidence="10">Secretory phospholipase A2</fullName>
        <ecNumber evidence="10">3.1.1.4</ecNumber>
    </submittedName>
</protein>
<evidence type="ECO:0000256" key="2">
    <source>
        <dbReference type="ARBA" id="ARBA00022525"/>
    </source>
</evidence>
<dbReference type="InterPro" id="IPR016090">
    <property type="entry name" value="PLA2-like_dom"/>
</dbReference>